<reference evidence="2" key="2">
    <citation type="journal article" date="2021" name="PeerJ">
        <title>Extensive microbial diversity within the chicken gut microbiome revealed by metagenomics and culture.</title>
        <authorList>
            <person name="Gilroy R."/>
            <person name="Ravi A."/>
            <person name="Getino M."/>
            <person name="Pursley I."/>
            <person name="Horton D.L."/>
            <person name="Alikhan N.F."/>
            <person name="Baker D."/>
            <person name="Gharbi K."/>
            <person name="Hall N."/>
            <person name="Watson M."/>
            <person name="Adriaenssens E.M."/>
            <person name="Foster-Nyarko E."/>
            <person name="Jarju S."/>
            <person name="Secka A."/>
            <person name="Antonio M."/>
            <person name="Oren A."/>
            <person name="Chaudhuri R.R."/>
            <person name="La Ragione R."/>
            <person name="Hildebrand F."/>
            <person name="Pallen M.J."/>
        </authorList>
    </citation>
    <scope>NUCLEOTIDE SEQUENCE</scope>
    <source>
        <strain evidence="2">CHK180-2868</strain>
    </source>
</reference>
<organism evidence="2 3">
    <name type="scientific">Candidatus Copromonas faecavium</name>
    <name type="common">nom. illeg.</name>
    <dbReference type="NCBI Taxonomy" id="2840740"/>
    <lineage>
        <taxon>Bacteria</taxon>
        <taxon>Bacillati</taxon>
        <taxon>Bacillota</taxon>
        <taxon>Clostridia</taxon>
        <taxon>Lachnospirales</taxon>
        <taxon>Lachnospiraceae</taxon>
        <taxon>Candidatus Copromonas (nom. illeg.)</taxon>
    </lineage>
</organism>
<evidence type="ECO:0000313" key="2">
    <source>
        <dbReference type="EMBL" id="HIR05100.1"/>
    </source>
</evidence>
<feature type="compositionally biased region" description="Low complexity" evidence="1">
    <location>
        <begin position="18"/>
        <end position="28"/>
    </location>
</feature>
<gene>
    <name evidence="2" type="ORF">IAB28_03935</name>
</gene>
<name>A0A9D1D4Q8_9FIRM</name>
<sequence length="127" mass="13894">MVAKKKPAAAEKEQEVSAAKTAEETAALEQKEEKKTAAKKTASAKTAEKKTPAKRTSAKEIKTELYVQYEGKEVSEKELIAAAKKAYTKFGNKVSDIKTIALYVKPEEGVAYYVINGTGSDDYKIEL</sequence>
<dbReference type="AlphaFoldDB" id="A0A9D1D4Q8"/>
<dbReference type="EMBL" id="DVGC01000023">
    <property type="protein sequence ID" value="HIR05100.1"/>
    <property type="molecule type" value="Genomic_DNA"/>
</dbReference>
<evidence type="ECO:0000256" key="1">
    <source>
        <dbReference type="SAM" id="MobiDB-lite"/>
    </source>
</evidence>
<feature type="region of interest" description="Disordered" evidence="1">
    <location>
        <begin position="1"/>
        <end position="57"/>
    </location>
</feature>
<evidence type="ECO:0000313" key="3">
    <source>
        <dbReference type="Proteomes" id="UP000824250"/>
    </source>
</evidence>
<accession>A0A9D1D4Q8</accession>
<reference evidence="2" key="1">
    <citation type="submission" date="2020-10" db="EMBL/GenBank/DDBJ databases">
        <authorList>
            <person name="Gilroy R."/>
        </authorList>
    </citation>
    <scope>NUCLEOTIDE SEQUENCE</scope>
    <source>
        <strain evidence="2">CHK180-2868</strain>
    </source>
</reference>
<dbReference type="Pfam" id="PF20069">
    <property type="entry name" value="DUF6465"/>
    <property type="match status" value="1"/>
</dbReference>
<proteinExistence type="predicted"/>
<dbReference type="Proteomes" id="UP000824250">
    <property type="component" value="Unassembled WGS sequence"/>
</dbReference>
<feature type="compositionally biased region" description="Basic and acidic residues" evidence="1">
    <location>
        <begin position="46"/>
        <end position="57"/>
    </location>
</feature>
<protein>
    <submittedName>
        <fullName evidence="2">Uncharacterized protein</fullName>
    </submittedName>
</protein>
<comment type="caution">
    <text evidence="2">The sequence shown here is derived from an EMBL/GenBank/DDBJ whole genome shotgun (WGS) entry which is preliminary data.</text>
</comment>
<dbReference type="InterPro" id="IPR046313">
    <property type="entry name" value="DUF6465"/>
</dbReference>